<organism evidence="2">
    <name type="scientific">Streptomyces sp. R08</name>
    <dbReference type="NCBI Taxonomy" id="3238624"/>
    <lineage>
        <taxon>Bacteria</taxon>
        <taxon>Bacillati</taxon>
        <taxon>Actinomycetota</taxon>
        <taxon>Actinomycetes</taxon>
        <taxon>Kitasatosporales</taxon>
        <taxon>Streptomycetaceae</taxon>
        <taxon>Streptomyces</taxon>
    </lineage>
</organism>
<sequence length="58" mass="6588">MRDGESTVVKFAYVRKHPPFEDPTETSVKYHAEPNKLEHVEGDKRGAPKNDSETFTLA</sequence>
<protein>
    <submittedName>
        <fullName evidence="2">Uncharacterized protein</fullName>
    </submittedName>
</protein>
<feature type="compositionally biased region" description="Basic and acidic residues" evidence="1">
    <location>
        <begin position="28"/>
        <end position="52"/>
    </location>
</feature>
<feature type="region of interest" description="Disordered" evidence="1">
    <location>
        <begin position="17"/>
        <end position="58"/>
    </location>
</feature>
<accession>A0AB39MNR6</accession>
<evidence type="ECO:0000313" key="2">
    <source>
        <dbReference type="EMBL" id="XDQ07664.1"/>
    </source>
</evidence>
<evidence type="ECO:0000256" key="1">
    <source>
        <dbReference type="SAM" id="MobiDB-lite"/>
    </source>
</evidence>
<dbReference type="AlphaFoldDB" id="A0AB39MNR6"/>
<dbReference type="RefSeq" id="WP_369192434.1">
    <property type="nucleotide sequence ID" value="NZ_CP163431.1"/>
</dbReference>
<dbReference type="EMBL" id="CP163431">
    <property type="protein sequence ID" value="XDQ07664.1"/>
    <property type="molecule type" value="Genomic_DNA"/>
</dbReference>
<name>A0AB39MNR6_9ACTN</name>
<reference evidence="2" key="1">
    <citation type="submission" date="2024-07" db="EMBL/GenBank/DDBJ databases">
        <authorList>
            <person name="Yu S.T."/>
        </authorList>
    </citation>
    <scope>NUCLEOTIDE SEQUENCE</scope>
    <source>
        <strain evidence="2">R08</strain>
    </source>
</reference>
<proteinExistence type="predicted"/>
<gene>
    <name evidence="2" type="ORF">AB5J58_49145</name>
</gene>